<comment type="caution">
    <text evidence="1">The sequence shown here is derived from an EMBL/GenBank/DDBJ whole genome shotgun (WGS) entry which is preliminary data.</text>
</comment>
<evidence type="ECO:0000313" key="1">
    <source>
        <dbReference type="EMBL" id="KKF02880.1"/>
    </source>
</evidence>
<protein>
    <submittedName>
        <fullName evidence="1">Uncharacterized protein</fullName>
    </submittedName>
</protein>
<dbReference type="EMBL" id="LAUZ02000016">
    <property type="protein sequence ID" value="KKF02880.1"/>
    <property type="molecule type" value="Genomic_DNA"/>
</dbReference>
<sequence>MLGDLALVTRDQLEALALDVPDQLIAAAIPLWQTSRKSKYHWADKRSACKHLPGERGWRPTKERKPPPVSKRVAALEFNISLHDMCSGCAHQATLSPAADAFVTVVAELARAGKWVQNGLNGATAGDWSWLQFARWKAGQPLIGEEWTTAVQQIRGKGWTATALDVSEAIQRHRLAAASTMSSLVDSIGDNPGRAAILERAIRMVETDSTALQESETILQISGCLKPPDAYEQLIGARHRPGYKQPSPWHLTAATWRDATKHGGSINVDRLADYFDEEFPHVHDLGALPCCTVHNPAPVEGDCLHTWALRSAQVHRRLQIAEWIQRLELAASALSSAERDATDTCTHLMCVPWWPLIGEGMDSIAYLAQFEILSGPHQREVHDRYGMYQSGSVAVLKVPAWAAAHVAELPSPMLTEPITGDHHQAIRLVRQAGVAIVNDEFTSRRKPTAMVREARTARAQPEPRPGFYSYARDYRPLSPGCMPPDLYRNSDDGKWTAYAVRHALEPGAVFVYGADDLALLSMGVPEDSRWGVRARIEVELQTECPSHDDGPHLCDVEGVVTAVRSNGALTFTPEGLRNSVTIPAAYIVGFTVIR</sequence>
<dbReference type="OrthoDB" id="4759461at2"/>
<proteinExistence type="predicted"/>
<name>A0A0M2K6Q0_9MYCO</name>
<evidence type="ECO:0000313" key="2">
    <source>
        <dbReference type="Proteomes" id="UP000034150"/>
    </source>
</evidence>
<dbReference type="Proteomes" id="UP000034150">
    <property type="component" value="Unassembled WGS sequence"/>
</dbReference>
<accession>A0A0M2K6Q0</accession>
<gene>
    <name evidence="1" type="ORF">WN67_05785</name>
</gene>
<organism evidence="1 2">
    <name type="scientific">Mycolicibacterium obuense</name>
    <dbReference type="NCBI Taxonomy" id="1807"/>
    <lineage>
        <taxon>Bacteria</taxon>
        <taxon>Bacillati</taxon>
        <taxon>Actinomycetota</taxon>
        <taxon>Actinomycetes</taxon>
        <taxon>Mycobacteriales</taxon>
        <taxon>Mycobacteriaceae</taxon>
        <taxon>Mycolicibacterium</taxon>
    </lineage>
</organism>
<dbReference type="PATRIC" id="fig|1807.13.peg.1876"/>
<dbReference type="AlphaFoldDB" id="A0A0M2K6Q0"/>
<dbReference type="RefSeq" id="WP_046362102.1">
    <property type="nucleotide sequence ID" value="NZ_LAUZ02000016.1"/>
</dbReference>
<keyword evidence="2" id="KW-1185">Reference proteome</keyword>
<reference evidence="1 2" key="1">
    <citation type="journal article" date="2015" name="Genome Announc.">
        <title>Draft Genome Sequence of Mycobacterium obuense Strain UC1, Isolated from Patient Sputum.</title>
        <authorList>
            <person name="Greninger A.L."/>
            <person name="Cunningham G."/>
            <person name="Hsu E.D."/>
            <person name="Yu J.M."/>
            <person name="Chiu C.Y."/>
            <person name="Miller S."/>
        </authorList>
    </citation>
    <scope>NUCLEOTIDE SEQUENCE [LARGE SCALE GENOMIC DNA]</scope>
    <source>
        <strain evidence="1 2">UC1</strain>
    </source>
</reference>